<organism evidence="2 3">
    <name type="scientific">Bemisia tabaci</name>
    <name type="common">Sweetpotato whitefly</name>
    <name type="synonym">Aleurodes tabaci</name>
    <dbReference type="NCBI Taxonomy" id="7038"/>
    <lineage>
        <taxon>Eukaryota</taxon>
        <taxon>Metazoa</taxon>
        <taxon>Ecdysozoa</taxon>
        <taxon>Arthropoda</taxon>
        <taxon>Hexapoda</taxon>
        <taxon>Insecta</taxon>
        <taxon>Pterygota</taxon>
        <taxon>Neoptera</taxon>
        <taxon>Paraneoptera</taxon>
        <taxon>Hemiptera</taxon>
        <taxon>Sternorrhyncha</taxon>
        <taxon>Aleyrodoidea</taxon>
        <taxon>Aleyrodidae</taxon>
        <taxon>Aleyrodinae</taxon>
        <taxon>Bemisia</taxon>
    </lineage>
</organism>
<keyword evidence="1" id="KW-0732">Signal</keyword>
<reference evidence="2" key="1">
    <citation type="submission" date="2021-12" db="EMBL/GenBank/DDBJ databases">
        <authorList>
            <person name="King R."/>
        </authorList>
    </citation>
    <scope>NUCLEOTIDE SEQUENCE</scope>
</reference>
<protein>
    <submittedName>
        <fullName evidence="2">Uncharacterized protein</fullName>
    </submittedName>
</protein>
<feature type="chain" id="PRO_5040313090" evidence="1">
    <location>
        <begin position="24"/>
        <end position="430"/>
    </location>
</feature>
<dbReference type="PANTHER" id="PTHR34494">
    <property type="entry name" value="PROTEIN CBG25024"/>
    <property type="match status" value="1"/>
</dbReference>
<sequence>MQLKLILLAVALVAIGGPADISAGFWDSVPVISQIKSGVQVVSGDLEGAEKTQENFLNQAPVVSQIKSAVQFASGDKEGAIKTQEQFLHEFIEPVADNTPIVGHIKGGIHIAAGDKERGEHILKGASTSTAAVIGGILGGPVGAIAAGAATDGLITGIDSAVKKEYSPFGIVDYVSNIDKHSPGEHFDSILGIGAEFVGGTAAKRGSKKPTFGAGNPPGKKLSDFLDQEAAEAESQPSHRRRLNADVPESDLNLLIPAHLEIARWRTGLGDVYAQWLEPFNFKIVNDLGNNKNCYYCTLAALKGKTVTELFKETEVMMEASGAPSIDYIVALYRQAGFPDARQMFEGTPGAFHKFLDNNLVKGGSIQFTLAYKFDDVNGHVVLARAWKTFDEYVYLLLTDFQQLPFSGRRFAAALPRNLKTVYMILHEEF</sequence>
<dbReference type="EMBL" id="OU963867">
    <property type="protein sequence ID" value="CAH0391955.1"/>
    <property type="molecule type" value="Genomic_DNA"/>
</dbReference>
<dbReference type="AlphaFoldDB" id="A0A9P0AJC4"/>
<dbReference type="Proteomes" id="UP001152759">
    <property type="component" value="Chromosome 6"/>
</dbReference>
<evidence type="ECO:0000256" key="1">
    <source>
        <dbReference type="SAM" id="SignalP"/>
    </source>
</evidence>
<dbReference type="PANTHER" id="PTHR34494:SF1">
    <property type="entry name" value="PROTEIN CBG25024"/>
    <property type="match status" value="1"/>
</dbReference>
<keyword evidence="3" id="KW-1185">Reference proteome</keyword>
<proteinExistence type="predicted"/>
<feature type="signal peptide" evidence="1">
    <location>
        <begin position="1"/>
        <end position="23"/>
    </location>
</feature>
<name>A0A9P0AJC4_BEMTA</name>
<evidence type="ECO:0000313" key="2">
    <source>
        <dbReference type="EMBL" id="CAH0391955.1"/>
    </source>
</evidence>
<accession>A0A9P0AJC4</accession>
<evidence type="ECO:0000313" key="3">
    <source>
        <dbReference type="Proteomes" id="UP001152759"/>
    </source>
</evidence>
<gene>
    <name evidence="2" type="ORF">BEMITA_LOCUS10525</name>
</gene>